<name>A0A4Q2D1Y1_9AGAR</name>
<proteinExistence type="predicted"/>
<evidence type="ECO:0000313" key="2">
    <source>
        <dbReference type="Proteomes" id="UP000290288"/>
    </source>
</evidence>
<protein>
    <submittedName>
        <fullName evidence="1">Uncharacterized protein</fullName>
    </submittedName>
</protein>
<dbReference type="AlphaFoldDB" id="A0A4Q2D1Y1"/>
<evidence type="ECO:0000313" key="1">
    <source>
        <dbReference type="EMBL" id="RXW13213.1"/>
    </source>
</evidence>
<keyword evidence="2" id="KW-1185">Reference proteome</keyword>
<comment type="caution">
    <text evidence="1">The sequence shown here is derived from an EMBL/GenBank/DDBJ whole genome shotgun (WGS) entry which is preliminary data.</text>
</comment>
<dbReference type="OrthoDB" id="8954335at2759"/>
<accession>A0A4Q2D1Y1</accession>
<reference evidence="1 2" key="1">
    <citation type="submission" date="2019-01" db="EMBL/GenBank/DDBJ databases">
        <title>Draft genome sequence of Psathyrella aberdarensis IHI B618.</title>
        <authorList>
            <person name="Buettner E."/>
            <person name="Kellner H."/>
        </authorList>
    </citation>
    <scope>NUCLEOTIDE SEQUENCE [LARGE SCALE GENOMIC DNA]</scope>
    <source>
        <strain evidence="1 2">IHI B618</strain>
    </source>
</reference>
<gene>
    <name evidence="1" type="ORF">EST38_g12641</name>
</gene>
<dbReference type="Proteomes" id="UP000290288">
    <property type="component" value="Unassembled WGS sequence"/>
</dbReference>
<dbReference type="EMBL" id="SDEE01000978">
    <property type="protein sequence ID" value="RXW13213.1"/>
    <property type="molecule type" value="Genomic_DNA"/>
</dbReference>
<sequence length="99" mass="11192">MTALLNTQDSALDLIKLILKRRADSHVDGVVLTIQKQLVDKRMKLKHTDAAQELRRKVDKLLKESGSNSSQERKEHLKNLAAKAAELRLSLSTRFLCLS</sequence>
<organism evidence="1 2">
    <name type="scientific">Candolleomyces aberdarensis</name>
    <dbReference type="NCBI Taxonomy" id="2316362"/>
    <lineage>
        <taxon>Eukaryota</taxon>
        <taxon>Fungi</taxon>
        <taxon>Dikarya</taxon>
        <taxon>Basidiomycota</taxon>
        <taxon>Agaricomycotina</taxon>
        <taxon>Agaricomycetes</taxon>
        <taxon>Agaricomycetidae</taxon>
        <taxon>Agaricales</taxon>
        <taxon>Agaricineae</taxon>
        <taxon>Psathyrellaceae</taxon>
        <taxon>Candolleomyces</taxon>
    </lineage>
</organism>